<keyword evidence="1" id="KW-1133">Transmembrane helix</keyword>
<reference evidence="3 4" key="1">
    <citation type="submission" date="2023-09" db="EMBL/GenBank/DDBJ databases">
        <authorList>
            <person name="Wang M."/>
        </authorList>
    </citation>
    <scope>NUCLEOTIDE SEQUENCE [LARGE SCALE GENOMIC DNA]</scope>
    <source>
        <strain evidence="3">GT-2023</strain>
        <tissue evidence="3">Liver</tissue>
    </source>
</reference>
<dbReference type="Proteomes" id="UP001558613">
    <property type="component" value="Unassembled WGS sequence"/>
</dbReference>
<evidence type="ECO:0000256" key="1">
    <source>
        <dbReference type="SAM" id="Phobius"/>
    </source>
</evidence>
<keyword evidence="4" id="KW-1185">Reference proteome</keyword>
<gene>
    <name evidence="3" type="ORF">QQF64_027670</name>
</gene>
<proteinExistence type="predicted"/>
<dbReference type="SUPFAM" id="SSF48726">
    <property type="entry name" value="Immunoglobulin"/>
    <property type="match status" value="1"/>
</dbReference>
<keyword evidence="2" id="KW-0732">Signal</keyword>
<comment type="caution">
    <text evidence="3">The sequence shown here is derived from an EMBL/GenBank/DDBJ whole genome shotgun (WGS) entry which is preliminary data.</text>
</comment>
<keyword evidence="1" id="KW-0472">Membrane</keyword>
<feature type="signal peptide" evidence="2">
    <location>
        <begin position="1"/>
        <end position="25"/>
    </location>
</feature>
<dbReference type="EMBL" id="JAYMGO010000005">
    <property type="protein sequence ID" value="KAL1274856.1"/>
    <property type="molecule type" value="Genomic_DNA"/>
</dbReference>
<dbReference type="Gene3D" id="2.60.40.10">
    <property type="entry name" value="Immunoglobulins"/>
    <property type="match status" value="1"/>
</dbReference>
<accession>A0ABR3ND19</accession>
<evidence type="ECO:0008006" key="5">
    <source>
        <dbReference type="Google" id="ProtNLM"/>
    </source>
</evidence>
<keyword evidence="1" id="KW-0812">Transmembrane</keyword>
<feature type="transmembrane region" description="Helical" evidence="1">
    <location>
        <begin position="162"/>
        <end position="188"/>
    </location>
</feature>
<evidence type="ECO:0000256" key="2">
    <source>
        <dbReference type="SAM" id="SignalP"/>
    </source>
</evidence>
<evidence type="ECO:0000313" key="3">
    <source>
        <dbReference type="EMBL" id="KAL1274856.1"/>
    </source>
</evidence>
<dbReference type="InterPro" id="IPR036179">
    <property type="entry name" value="Ig-like_dom_sf"/>
</dbReference>
<organism evidence="3 4">
    <name type="scientific">Cirrhinus molitorella</name>
    <name type="common">mud carp</name>
    <dbReference type="NCBI Taxonomy" id="172907"/>
    <lineage>
        <taxon>Eukaryota</taxon>
        <taxon>Metazoa</taxon>
        <taxon>Chordata</taxon>
        <taxon>Craniata</taxon>
        <taxon>Vertebrata</taxon>
        <taxon>Euteleostomi</taxon>
        <taxon>Actinopterygii</taxon>
        <taxon>Neopterygii</taxon>
        <taxon>Teleostei</taxon>
        <taxon>Ostariophysi</taxon>
        <taxon>Cypriniformes</taxon>
        <taxon>Cyprinidae</taxon>
        <taxon>Labeoninae</taxon>
        <taxon>Labeonini</taxon>
        <taxon>Cirrhinus</taxon>
    </lineage>
</organism>
<feature type="chain" id="PRO_5045680352" description="Ig-like domain-containing protein" evidence="2">
    <location>
        <begin position="26"/>
        <end position="230"/>
    </location>
</feature>
<evidence type="ECO:0000313" key="4">
    <source>
        <dbReference type="Proteomes" id="UP001558613"/>
    </source>
</evidence>
<dbReference type="InterPro" id="IPR013783">
    <property type="entry name" value="Ig-like_fold"/>
</dbReference>
<name>A0ABR3ND19_9TELE</name>
<protein>
    <recommendedName>
        <fullName evidence="5">Ig-like domain-containing protein</fullName>
    </recommendedName>
</protein>
<sequence length="230" mass="25678">MLCVNSYFISWILGLLIFNVQFIHGLNVCQGVLISNVNVSTELQSDVLLPCSFESDLLNSKLTNDTCVVWTHLNSTNREIVEIPLDGEAKFWSSRRGRIKTFPKLPESELLCFSIQIRNVQQSDLGVYHCNLFSETSCLLTYKRIQLHNLNSEAAGVSVNSLTWPITAGAAGGAAMLVVLLVLVLVACKFFKCQANNICEPVYENTSQMHRAKFTSEYKMSVINPVYSSN</sequence>